<evidence type="ECO:0000313" key="15">
    <source>
        <dbReference type="EMBL" id="OAI09694.1"/>
    </source>
</evidence>
<proteinExistence type="inferred from homology"/>
<comment type="similarity">
    <text evidence="2 13">Belongs to the class-IV pyridoxal-phosphate-dependent aminotransferase family.</text>
</comment>
<dbReference type="Pfam" id="PF01063">
    <property type="entry name" value="Aminotran_4"/>
    <property type="match status" value="1"/>
</dbReference>
<evidence type="ECO:0000256" key="13">
    <source>
        <dbReference type="RuleBase" id="RU004106"/>
    </source>
</evidence>
<comment type="catalytic activity">
    <reaction evidence="9">
        <text>4-amino-4-deoxychorismate = 4-aminobenzoate + pyruvate + H(+)</text>
        <dbReference type="Rhea" id="RHEA:16201"/>
        <dbReference type="ChEBI" id="CHEBI:15361"/>
        <dbReference type="ChEBI" id="CHEBI:15378"/>
        <dbReference type="ChEBI" id="CHEBI:17836"/>
        <dbReference type="ChEBI" id="CHEBI:58406"/>
        <dbReference type="EC" id="4.1.3.38"/>
    </reaction>
</comment>
<dbReference type="CDD" id="cd01559">
    <property type="entry name" value="ADCL_like"/>
    <property type="match status" value="1"/>
</dbReference>
<dbReference type="GO" id="GO:0005829">
    <property type="term" value="C:cytosol"/>
    <property type="evidence" value="ECO:0007669"/>
    <property type="project" value="TreeGrafter"/>
</dbReference>
<keyword evidence="6 15" id="KW-0456">Lyase</keyword>
<evidence type="ECO:0000256" key="2">
    <source>
        <dbReference type="ARBA" id="ARBA00009320"/>
    </source>
</evidence>
<dbReference type="NCBIfam" id="NF004761">
    <property type="entry name" value="PRK06092.1"/>
    <property type="match status" value="1"/>
</dbReference>
<dbReference type="Gene3D" id="3.30.470.10">
    <property type="match status" value="1"/>
</dbReference>
<dbReference type="PANTHER" id="PTHR42743">
    <property type="entry name" value="AMINO-ACID AMINOTRANSFERASE"/>
    <property type="match status" value="1"/>
</dbReference>
<evidence type="ECO:0000256" key="12">
    <source>
        <dbReference type="NCBIfam" id="TIGR03461"/>
    </source>
</evidence>
<dbReference type="Gene3D" id="3.20.10.10">
    <property type="entry name" value="D-amino Acid Aminotransferase, subunit A, domain 2"/>
    <property type="match status" value="1"/>
</dbReference>
<dbReference type="InterPro" id="IPR043131">
    <property type="entry name" value="BCAT-like_N"/>
</dbReference>
<evidence type="ECO:0000256" key="8">
    <source>
        <dbReference type="ARBA" id="ARBA00035676"/>
    </source>
</evidence>
<evidence type="ECO:0000256" key="5">
    <source>
        <dbReference type="ARBA" id="ARBA00022909"/>
    </source>
</evidence>
<accession>A0A177MWD1</accession>
<dbReference type="InterPro" id="IPR043132">
    <property type="entry name" value="BCAT-like_C"/>
</dbReference>
<dbReference type="GO" id="GO:0046656">
    <property type="term" value="P:folic acid biosynthetic process"/>
    <property type="evidence" value="ECO:0007669"/>
    <property type="project" value="UniProtKB-KW"/>
</dbReference>
<dbReference type="AlphaFoldDB" id="A0A177MWD1"/>
<evidence type="ECO:0000256" key="14">
    <source>
        <dbReference type="RuleBase" id="RU004516"/>
    </source>
</evidence>
<evidence type="ECO:0000313" key="16">
    <source>
        <dbReference type="Proteomes" id="UP000078090"/>
    </source>
</evidence>
<dbReference type="SUPFAM" id="SSF56752">
    <property type="entry name" value="D-aminoacid aminotransferase-like PLP-dependent enzymes"/>
    <property type="match status" value="1"/>
</dbReference>
<evidence type="ECO:0000256" key="6">
    <source>
        <dbReference type="ARBA" id="ARBA00023239"/>
    </source>
</evidence>
<dbReference type="RefSeq" id="WP_064006759.1">
    <property type="nucleotide sequence ID" value="NZ_LUUG01000022.1"/>
</dbReference>
<dbReference type="EC" id="4.1.3.38" evidence="8 12"/>
<dbReference type="PANTHER" id="PTHR42743:SF2">
    <property type="entry name" value="AMINODEOXYCHORISMATE LYASE"/>
    <property type="match status" value="1"/>
</dbReference>
<dbReference type="FunFam" id="3.20.10.10:FF:000002">
    <property type="entry name" value="D-alanine aminotransferase"/>
    <property type="match status" value="1"/>
</dbReference>
<comment type="pathway">
    <text evidence="7">Cofactor biosynthesis; tetrahydrofolate biosynthesis; 4-aminobenzoate from chorismate: step 2/2.</text>
</comment>
<protein>
    <recommendedName>
        <fullName evidence="11 12">Aminodeoxychorismate lyase</fullName>
        <ecNumber evidence="8 12">4.1.3.38</ecNumber>
    </recommendedName>
</protein>
<evidence type="ECO:0000256" key="7">
    <source>
        <dbReference type="ARBA" id="ARBA00035633"/>
    </source>
</evidence>
<gene>
    <name evidence="15" type="ORF">A1332_05830</name>
</gene>
<dbReference type="OrthoDB" id="9805628at2"/>
<dbReference type="InterPro" id="IPR050571">
    <property type="entry name" value="Class-IV_PLP-Dep_Aminotrnsfr"/>
</dbReference>
<comment type="caution">
    <text evidence="15">The sequence shown here is derived from an EMBL/GenBank/DDBJ whole genome shotgun (WGS) entry which is preliminary data.</text>
</comment>
<dbReference type="EMBL" id="LUUG01000022">
    <property type="protein sequence ID" value="OAI09694.1"/>
    <property type="molecule type" value="Genomic_DNA"/>
</dbReference>
<dbReference type="PROSITE" id="PS00770">
    <property type="entry name" value="AA_TRANSFER_CLASS_4"/>
    <property type="match status" value="1"/>
</dbReference>
<dbReference type="NCBIfam" id="TIGR03461">
    <property type="entry name" value="pabC_Proteo"/>
    <property type="match status" value="1"/>
</dbReference>
<comment type="function">
    <text evidence="10">Involved in the biosynthesis of p-aminobenzoate (PABA), a precursor of tetrahydrofolate. Converts 4-amino-4-deoxychorismate into 4-aminobenzoate (PABA) and pyruvate.</text>
</comment>
<name>A0A177MWD1_METMH</name>
<comment type="subunit">
    <text evidence="3">Homodimer.</text>
</comment>
<dbReference type="GO" id="GO:0008696">
    <property type="term" value="F:4-amino-4-deoxychorismate lyase activity"/>
    <property type="evidence" value="ECO:0007669"/>
    <property type="project" value="UniProtKB-UniRule"/>
</dbReference>
<sequence length="273" mass="30790">MFLLNGEHRHCVDVSDRGFQYGDGLFETIEVFQGKPLFFDRHLIRLAEGCRRLLIPMPDSALLDAEARQLSKSSERAVLKLMVTRGSGGRGYRQPDQILPTRLFSLHPYPDYPQHFQADGIAARFCEQRLSLNPSLAGIKHMNRLEQILARAEWQDNAIQEGLMLDTQDRVVEGTMSNLFVVKSGSLYTPPLTQCGVAGILRGLIMEFAQRIKLPLFEQAIDQAAVLQADELFVSNSVIGIWPIKRLEAQVFKVGVITRRLQDLLNTARMAEV</sequence>
<keyword evidence="4 14" id="KW-0663">Pyridoxal phosphate</keyword>
<dbReference type="GO" id="GO:0008153">
    <property type="term" value="P:4-aminobenzoate biosynthetic process"/>
    <property type="evidence" value="ECO:0007669"/>
    <property type="project" value="UniProtKB-UniRule"/>
</dbReference>
<comment type="cofactor">
    <cofactor evidence="1 14">
        <name>pyridoxal 5'-phosphate</name>
        <dbReference type="ChEBI" id="CHEBI:597326"/>
    </cofactor>
</comment>
<evidence type="ECO:0000256" key="11">
    <source>
        <dbReference type="ARBA" id="ARBA00069174"/>
    </source>
</evidence>
<evidence type="ECO:0000256" key="9">
    <source>
        <dbReference type="ARBA" id="ARBA00049529"/>
    </source>
</evidence>
<organism evidence="15 16">
    <name type="scientific">Methylomonas methanica</name>
    <dbReference type="NCBI Taxonomy" id="421"/>
    <lineage>
        <taxon>Bacteria</taxon>
        <taxon>Pseudomonadati</taxon>
        <taxon>Pseudomonadota</taxon>
        <taxon>Gammaproteobacteria</taxon>
        <taxon>Methylococcales</taxon>
        <taxon>Methylococcaceae</taxon>
        <taxon>Methylomonas</taxon>
    </lineage>
</organism>
<evidence type="ECO:0000256" key="3">
    <source>
        <dbReference type="ARBA" id="ARBA00011738"/>
    </source>
</evidence>
<dbReference type="Proteomes" id="UP000078090">
    <property type="component" value="Unassembled WGS sequence"/>
</dbReference>
<dbReference type="InterPro" id="IPR036038">
    <property type="entry name" value="Aminotransferase-like"/>
</dbReference>
<evidence type="ECO:0000256" key="10">
    <source>
        <dbReference type="ARBA" id="ARBA00054027"/>
    </source>
</evidence>
<evidence type="ECO:0000256" key="1">
    <source>
        <dbReference type="ARBA" id="ARBA00001933"/>
    </source>
</evidence>
<evidence type="ECO:0000256" key="4">
    <source>
        <dbReference type="ARBA" id="ARBA00022898"/>
    </source>
</evidence>
<dbReference type="InterPro" id="IPR001544">
    <property type="entry name" value="Aminotrans_IV"/>
</dbReference>
<dbReference type="InterPro" id="IPR017824">
    <property type="entry name" value="Aminodeoxychorismate_lyase_IV"/>
</dbReference>
<dbReference type="InterPro" id="IPR018300">
    <property type="entry name" value="Aminotrans_IV_CS"/>
</dbReference>
<keyword evidence="5" id="KW-0289">Folate biosynthesis</keyword>
<dbReference type="GO" id="GO:0030170">
    <property type="term" value="F:pyridoxal phosphate binding"/>
    <property type="evidence" value="ECO:0007669"/>
    <property type="project" value="InterPro"/>
</dbReference>
<reference evidence="15 16" key="1">
    <citation type="submission" date="2016-03" db="EMBL/GenBank/DDBJ databases">
        <authorList>
            <person name="Ploux O."/>
        </authorList>
    </citation>
    <scope>NUCLEOTIDE SEQUENCE [LARGE SCALE GENOMIC DNA]</scope>
    <source>
        <strain evidence="15 16">R-45363</strain>
    </source>
</reference>